<keyword evidence="1" id="KW-0472">Membrane</keyword>
<dbReference type="RefSeq" id="XP_031937927.1">
    <property type="nucleotide sequence ID" value="XM_032082924.1"/>
</dbReference>
<accession>A0A5N7D486</accession>
<sequence length="70" mass="7964">MLMSGLVERDHQLSYSIWWSILLLSCLLGYCFYPDIIMSSLLPDGNIFPLAPFMIKTFRGPVSGNPRVKL</sequence>
<dbReference type="AlphaFoldDB" id="A0A5N7D486"/>
<keyword evidence="3" id="KW-1185">Reference proteome</keyword>
<protein>
    <submittedName>
        <fullName evidence="2">Uncharacterized protein</fullName>
    </submittedName>
</protein>
<dbReference type="EMBL" id="ML736813">
    <property type="protein sequence ID" value="KAE8400608.1"/>
    <property type="molecule type" value="Genomic_DNA"/>
</dbReference>
<evidence type="ECO:0000313" key="2">
    <source>
        <dbReference type="EMBL" id="KAE8400608.1"/>
    </source>
</evidence>
<gene>
    <name evidence="2" type="ORF">BDV37DRAFT_257285</name>
</gene>
<name>A0A5N7D486_9EURO</name>
<reference evidence="2 3" key="1">
    <citation type="submission" date="2019-04" db="EMBL/GenBank/DDBJ databases">
        <authorList>
            <consortium name="DOE Joint Genome Institute"/>
            <person name="Mondo S."/>
            <person name="Kjaerbolling I."/>
            <person name="Vesth T."/>
            <person name="Frisvad J.C."/>
            <person name="Nybo J.L."/>
            <person name="Theobald S."/>
            <person name="Kildgaard S."/>
            <person name="Isbrandt T."/>
            <person name="Kuo A."/>
            <person name="Sato A."/>
            <person name="Lyhne E.K."/>
            <person name="Kogle M.E."/>
            <person name="Wiebenga A."/>
            <person name="Kun R.S."/>
            <person name="Lubbers R.J."/>
            <person name="Makela M.R."/>
            <person name="Barry K."/>
            <person name="Chovatia M."/>
            <person name="Clum A."/>
            <person name="Daum C."/>
            <person name="Haridas S."/>
            <person name="He G."/>
            <person name="LaButti K."/>
            <person name="Lipzen A."/>
            <person name="Riley R."/>
            <person name="Salamov A."/>
            <person name="Simmons B.A."/>
            <person name="Magnuson J.K."/>
            <person name="Henrissat B."/>
            <person name="Mortensen U.H."/>
            <person name="Larsen T.O."/>
            <person name="Devries R.P."/>
            <person name="Grigoriev I.V."/>
            <person name="Machida M."/>
            <person name="Baker S.E."/>
            <person name="Andersen M.R."/>
            <person name="Cantor M.N."/>
            <person name="Hua S.X."/>
        </authorList>
    </citation>
    <scope>NUCLEOTIDE SEQUENCE [LARGE SCALE GENOMIC DNA]</scope>
    <source>
        <strain evidence="2 3">CBS 119388</strain>
    </source>
</reference>
<evidence type="ECO:0000313" key="3">
    <source>
        <dbReference type="Proteomes" id="UP000325579"/>
    </source>
</evidence>
<feature type="transmembrane region" description="Helical" evidence="1">
    <location>
        <begin position="12"/>
        <end position="33"/>
    </location>
</feature>
<proteinExistence type="predicted"/>
<keyword evidence="1" id="KW-0812">Transmembrane</keyword>
<evidence type="ECO:0000256" key="1">
    <source>
        <dbReference type="SAM" id="Phobius"/>
    </source>
</evidence>
<keyword evidence="1" id="KW-1133">Transmembrane helix</keyword>
<dbReference type="Proteomes" id="UP000325579">
    <property type="component" value="Unassembled WGS sequence"/>
</dbReference>
<organism evidence="2 3">
    <name type="scientific">Aspergillus pseudonomiae</name>
    <dbReference type="NCBI Taxonomy" id="1506151"/>
    <lineage>
        <taxon>Eukaryota</taxon>
        <taxon>Fungi</taxon>
        <taxon>Dikarya</taxon>
        <taxon>Ascomycota</taxon>
        <taxon>Pezizomycotina</taxon>
        <taxon>Eurotiomycetes</taxon>
        <taxon>Eurotiomycetidae</taxon>
        <taxon>Eurotiales</taxon>
        <taxon>Aspergillaceae</taxon>
        <taxon>Aspergillus</taxon>
        <taxon>Aspergillus subgen. Circumdati</taxon>
    </lineage>
</organism>
<dbReference type="GeneID" id="43667615"/>